<evidence type="ECO:0000313" key="2">
    <source>
        <dbReference type="Proteomes" id="UP001057402"/>
    </source>
</evidence>
<proteinExistence type="predicted"/>
<protein>
    <submittedName>
        <fullName evidence="1">Uncharacterized protein</fullName>
    </submittedName>
</protein>
<dbReference type="EMBL" id="CM042888">
    <property type="protein sequence ID" value="KAI4326222.1"/>
    <property type="molecule type" value="Genomic_DNA"/>
</dbReference>
<gene>
    <name evidence="1" type="ORF">MLD38_031557</name>
</gene>
<comment type="caution">
    <text evidence="1">The sequence shown here is derived from an EMBL/GenBank/DDBJ whole genome shotgun (WGS) entry which is preliminary data.</text>
</comment>
<keyword evidence="2" id="KW-1185">Reference proteome</keyword>
<reference evidence="2" key="1">
    <citation type="journal article" date="2023" name="Front. Plant Sci.">
        <title>Chromosomal-level genome assembly of Melastoma candidum provides insights into trichome evolution.</title>
        <authorList>
            <person name="Zhong Y."/>
            <person name="Wu W."/>
            <person name="Sun C."/>
            <person name="Zou P."/>
            <person name="Liu Y."/>
            <person name="Dai S."/>
            <person name="Zhou R."/>
        </authorList>
    </citation>
    <scope>NUCLEOTIDE SEQUENCE [LARGE SCALE GENOMIC DNA]</scope>
</reference>
<organism evidence="1 2">
    <name type="scientific">Melastoma candidum</name>
    <dbReference type="NCBI Taxonomy" id="119954"/>
    <lineage>
        <taxon>Eukaryota</taxon>
        <taxon>Viridiplantae</taxon>
        <taxon>Streptophyta</taxon>
        <taxon>Embryophyta</taxon>
        <taxon>Tracheophyta</taxon>
        <taxon>Spermatophyta</taxon>
        <taxon>Magnoliopsida</taxon>
        <taxon>eudicotyledons</taxon>
        <taxon>Gunneridae</taxon>
        <taxon>Pentapetalae</taxon>
        <taxon>rosids</taxon>
        <taxon>malvids</taxon>
        <taxon>Myrtales</taxon>
        <taxon>Melastomataceae</taxon>
        <taxon>Melastomatoideae</taxon>
        <taxon>Melastomateae</taxon>
        <taxon>Melastoma</taxon>
    </lineage>
</organism>
<name>A0ACB9MRK6_9MYRT</name>
<evidence type="ECO:0000313" key="1">
    <source>
        <dbReference type="EMBL" id="KAI4326222.1"/>
    </source>
</evidence>
<sequence>MDNAVKATLYQVVSNLRTLRQAEHVMAAITKSALHGDTFLISRLVSFASLSGSGSLTHAQLLFEETAMDDTFCCNTMIRAYSRSAFPLRAVLMYNRMLRTEVECNRFTHNFVLKALARILWCEEKDCCGVGEGCGGDASKRVGCKGAEVHCRVVKVGMDGDSHVRNSLVSLYALCGRMDHARMLFDEMPERNVASWNIMIAAHERSGDFTSADWLFGLMPEKNVVSWNMRIARYGRMGDIARAREVFDGMVERDEVTWNSMIAAYVQVKYYDEALTLFHEMLNSEFEATEVTIVSVLGACAEMGALEVGRKIHDLLKQRRLSVDGYLGIALVDMYAKCGNLSLAWEVFNEVKMKPISCWNAMIMGLAVHGFSSEALDLFVKLEGSASEVRPNRITFIGVLMACSHRGLVDEGRALFEAMTTEYGIERDMKHYGCMIDLLSRWGCLDEAFQMIQSMPFKPNSILWRTLLGACRVHKQAELAMRCFQELTCLGLVTDGDYILLSNSFAEAGRWDCVERLRYDMNIKRVLKRPGSSNFGT</sequence>
<dbReference type="Proteomes" id="UP001057402">
    <property type="component" value="Chromosome 9"/>
</dbReference>
<accession>A0ACB9MRK6</accession>